<dbReference type="Pfam" id="PF00831">
    <property type="entry name" value="Ribosomal_L29"/>
    <property type="match status" value="1"/>
</dbReference>
<organism evidence="4">
    <name type="scientific">marine metagenome</name>
    <dbReference type="NCBI Taxonomy" id="408172"/>
    <lineage>
        <taxon>unclassified sequences</taxon>
        <taxon>metagenomes</taxon>
        <taxon>ecological metagenomes</taxon>
    </lineage>
</organism>
<dbReference type="SUPFAM" id="SSF46561">
    <property type="entry name" value="Ribosomal protein L29 (L29p)"/>
    <property type="match status" value="1"/>
</dbReference>
<protein>
    <recommendedName>
        <fullName evidence="5">50S ribosomal protein L29</fullName>
    </recommendedName>
</protein>
<comment type="similarity">
    <text evidence="1">Belongs to the universal ribosomal protein uL29 family.</text>
</comment>
<gene>
    <name evidence="4" type="ORF">METZ01_LOCUS390895</name>
</gene>
<dbReference type="GO" id="GO:0006412">
    <property type="term" value="P:translation"/>
    <property type="evidence" value="ECO:0007669"/>
    <property type="project" value="InterPro"/>
</dbReference>
<accession>A0A382UWH5</accession>
<evidence type="ECO:0000313" key="4">
    <source>
        <dbReference type="EMBL" id="SVD38041.1"/>
    </source>
</evidence>
<dbReference type="InterPro" id="IPR036049">
    <property type="entry name" value="Ribosomal_uL29_sf"/>
</dbReference>
<dbReference type="EMBL" id="UINC01146987">
    <property type="protein sequence ID" value="SVD38041.1"/>
    <property type="molecule type" value="Genomic_DNA"/>
</dbReference>
<keyword evidence="2" id="KW-0689">Ribosomal protein</keyword>
<dbReference type="CDD" id="cd00427">
    <property type="entry name" value="Ribosomal_L29_HIP"/>
    <property type="match status" value="1"/>
</dbReference>
<dbReference type="GO" id="GO:1990904">
    <property type="term" value="C:ribonucleoprotein complex"/>
    <property type="evidence" value="ECO:0007669"/>
    <property type="project" value="UniProtKB-KW"/>
</dbReference>
<dbReference type="GO" id="GO:0003735">
    <property type="term" value="F:structural constituent of ribosome"/>
    <property type="evidence" value="ECO:0007669"/>
    <property type="project" value="InterPro"/>
</dbReference>
<dbReference type="InterPro" id="IPR001854">
    <property type="entry name" value="Ribosomal_uL29"/>
</dbReference>
<evidence type="ECO:0008006" key="5">
    <source>
        <dbReference type="Google" id="ProtNLM"/>
    </source>
</evidence>
<dbReference type="GO" id="GO:0005840">
    <property type="term" value="C:ribosome"/>
    <property type="evidence" value="ECO:0007669"/>
    <property type="project" value="UniProtKB-KW"/>
</dbReference>
<dbReference type="HAMAP" id="MF_00374">
    <property type="entry name" value="Ribosomal_uL29"/>
    <property type="match status" value="1"/>
</dbReference>
<keyword evidence="3" id="KW-0687">Ribonucleoprotein</keyword>
<name>A0A382UWH5_9ZZZZ</name>
<proteinExistence type="inferred from homology"/>
<dbReference type="Gene3D" id="1.10.287.310">
    <property type="match status" value="1"/>
</dbReference>
<dbReference type="AlphaFoldDB" id="A0A382UWH5"/>
<evidence type="ECO:0000256" key="1">
    <source>
        <dbReference type="ARBA" id="ARBA00009254"/>
    </source>
</evidence>
<evidence type="ECO:0000256" key="2">
    <source>
        <dbReference type="ARBA" id="ARBA00022980"/>
    </source>
</evidence>
<evidence type="ECO:0000256" key="3">
    <source>
        <dbReference type="ARBA" id="ARBA00023274"/>
    </source>
</evidence>
<reference evidence="4" key="1">
    <citation type="submission" date="2018-05" db="EMBL/GenBank/DDBJ databases">
        <authorList>
            <person name="Lanie J.A."/>
            <person name="Ng W.-L."/>
            <person name="Kazmierczak K.M."/>
            <person name="Andrzejewski T.M."/>
            <person name="Davidsen T.M."/>
            <person name="Wayne K.J."/>
            <person name="Tettelin H."/>
            <person name="Glass J.I."/>
            <person name="Rusch D."/>
            <person name="Podicherti R."/>
            <person name="Tsui H.-C.T."/>
            <person name="Winkler M.E."/>
        </authorList>
    </citation>
    <scope>NUCLEOTIDE SEQUENCE</scope>
</reference>
<dbReference type="NCBIfam" id="TIGR00012">
    <property type="entry name" value="L29"/>
    <property type="match status" value="1"/>
</dbReference>
<sequence length="76" mass="8952">MQNDHAHSKFLTAMKISEIKELSEAELQKKHRELGDELLQLQIRKQTGQVEKPHLIKSIRRDRARIRTLLNQPNTN</sequence>